<accession>A0A239T060</accession>
<keyword evidence="3" id="KW-1185">Reference proteome</keyword>
<evidence type="ECO:0000259" key="1">
    <source>
        <dbReference type="PROSITE" id="PS51186"/>
    </source>
</evidence>
<dbReference type="EMBL" id="LT906439">
    <property type="protein sequence ID" value="SNU90508.1"/>
    <property type="molecule type" value="Genomic_DNA"/>
</dbReference>
<dbReference type="GO" id="GO:0016747">
    <property type="term" value="F:acyltransferase activity, transferring groups other than amino-acyl groups"/>
    <property type="evidence" value="ECO:0007669"/>
    <property type="project" value="InterPro"/>
</dbReference>
<dbReference type="Pfam" id="PF13673">
    <property type="entry name" value="Acetyltransf_10"/>
    <property type="match status" value="1"/>
</dbReference>
<dbReference type="AlphaFoldDB" id="A0A239T060"/>
<dbReference type="CDD" id="cd04301">
    <property type="entry name" value="NAT_SF"/>
    <property type="match status" value="1"/>
</dbReference>
<keyword evidence="2" id="KW-0012">Acyltransferase</keyword>
<dbReference type="KEGG" id="smen:SAMEA4412692_1894"/>
<dbReference type="InterPro" id="IPR000182">
    <property type="entry name" value="GNAT_dom"/>
</dbReference>
<dbReference type="Proteomes" id="UP000215185">
    <property type="component" value="Chromosome 1"/>
</dbReference>
<proteinExistence type="predicted"/>
<dbReference type="Gene3D" id="3.40.630.30">
    <property type="match status" value="1"/>
</dbReference>
<dbReference type="OrthoDB" id="9775804at2"/>
<dbReference type="SUPFAM" id="SSF55729">
    <property type="entry name" value="Acyl-CoA N-acyltransferases (Nat)"/>
    <property type="match status" value="1"/>
</dbReference>
<gene>
    <name evidence="2" type="ORF">SAMEA4412692_01894</name>
</gene>
<evidence type="ECO:0000313" key="3">
    <source>
        <dbReference type="Proteomes" id="UP000215185"/>
    </source>
</evidence>
<organism evidence="2 3">
    <name type="scientific">Streptococcus merionis</name>
    <dbReference type="NCBI Taxonomy" id="400065"/>
    <lineage>
        <taxon>Bacteria</taxon>
        <taxon>Bacillati</taxon>
        <taxon>Bacillota</taxon>
        <taxon>Bacilli</taxon>
        <taxon>Lactobacillales</taxon>
        <taxon>Streptococcaceae</taxon>
        <taxon>Streptococcus</taxon>
    </lineage>
</organism>
<reference evidence="2 3" key="1">
    <citation type="submission" date="2017-06" db="EMBL/GenBank/DDBJ databases">
        <authorList>
            <consortium name="Pathogen Informatics"/>
        </authorList>
    </citation>
    <scope>NUCLEOTIDE SEQUENCE [LARGE SCALE GENOMIC DNA]</scope>
    <source>
        <strain evidence="2 3">NCTC13788</strain>
    </source>
</reference>
<feature type="domain" description="N-acetyltransferase" evidence="1">
    <location>
        <begin position="3"/>
        <end position="138"/>
    </location>
</feature>
<evidence type="ECO:0000313" key="2">
    <source>
        <dbReference type="EMBL" id="SNU90508.1"/>
    </source>
</evidence>
<sequence length="138" mass="16117">MSYCIKCNVLDEKIYLNLHGKCQFAIYPEDDVKIGIESHLFDVVLYHDDLAIGMARIVGDNRLVFFIKDFMILPEYRGQKLSYLIMASLLKYIRQNGCEQAYIGLMATKGYERFYEKFGFIRRPNKDLGSGMVMFNEK</sequence>
<keyword evidence="2" id="KW-0808">Transferase</keyword>
<dbReference type="InterPro" id="IPR016181">
    <property type="entry name" value="Acyl_CoA_acyltransferase"/>
</dbReference>
<dbReference type="STRING" id="1123308.GCA_000380085_01491"/>
<dbReference type="RefSeq" id="WP_018374036.1">
    <property type="nucleotide sequence ID" value="NZ_LT906439.1"/>
</dbReference>
<name>A0A239T060_9STRE</name>
<dbReference type="PROSITE" id="PS51186">
    <property type="entry name" value="GNAT"/>
    <property type="match status" value="1"/>
</dbReference>
<dbReference type="eggNOG" id="COG0454">
    <property type="taxonomic scope" value="Bacteria"/>
</dbReference>
<protein>
    <submittedName>
        <fullName evidence="2">Putative GNAT-family acetyltransferase</fullName>
        <ecNumber evidence="2">2.3.1.-</ecNumber>
    </submittedName>
</protein>
<dbReference type="EC" id="2.3.1.-" evidence="2"/>